<organism evidence="1">
    <name type="scientific">Wolbachia endosymbiont of Aleurodicus floccissimus</name>
    <dbReference type="NCBI Taxonomy" id="2152762"/>
    <lineage>
        <taxon>Bacteria</taxon>
        <taxon>Pseudomonadati</taxon>
        <taxon>Pseudomonadota</taxon>
        <taxon>Alphaproteobacteria</taxon>
        <taxon>Rickettsiales</taxon>
        <taxon>Anaplasmataceae</taxon>
        <taxon>Wolbachieae</taxon>
        <taxon>Wolbachia</taxon>
    </lineage>
</organism>
<gene>
    <name evidence="1" type="ORF">WBAF_1032</name>
</gene>
<sequence length="256" mass="28878">MAKDKSNEKSIWAKIGGAVKTGVKATGQVLFLVPKALIYPIKKPFASMSEVKHDAKVSLKEAVGIDVPEEEKKYDPSIKTTEASKYLGIQITKQGKGKVSFLASRTLTGDVPHLSPEKLDEIKKKLPDMTIFREENKIVIEVNVEKIIQEIKDKNLGMDEKVMKKYALEEIYNKIDCDLKNLAKITGGEFKTHTDPKLLYGIAEKLYKEYDNQKQQSQEVIESMGKEKSSEKISNNWQKAIKQDLKSCESIRGRGK</sequence>
<dbReference type="EMBL" id="OUNF01000277">
    <property type="protein sequence ID" value="SPP34208.1"/>
    <property type="molecule type" value="Genomic_DNA"/>
</dbReference>
<name>A0A3B0IXP2_9RICK</name>
<evidence type="ECO:0000313" key="1">
    <source>
        <dbReference type="EMBL" id="SPP34208.1"/>
    </source>
</evidence>
<proteinExistence type="predicted"/>
<reference evidence="1" key="1">
    <citation type="submission" date="2018-04" db="EMBL/GenBank/DDBJ databases">
        <authorList>
            <person name="Go L.Y."/>
            <person name="Mitchell J.A."/>
        </authorList>
    </citation>
    <scope>NUCLEOTIDE SEQUENCE</scope>
    <source>
        <strain evidence="1">WBAF</strain>
    </source>
</reference>
<accession>A0A3B0IXP2</accession>
<dbReference type="AlphaFoldDB" id="A0A3B0IXP2"/>
<protein>
    <submittedName>
        <fullName evidence="1">Uncharacterized protein</fullName>
    </submittedName>
</protein>